<dbReference type="GO" id="GO:0003677">
    <property type="term" value="F:DNA binding"/>
    <property type="evidence" value="ECO:0007669"/>
    <property type="project" value="InterPro"/>
</dbReference>
<dbReference type="PROSITE" id="PS50943">
    <property type="entry name" value="HTH_CROC1"/>
    <property type="match status" value="1"/>
</dbReference>
<dbReference type="Pfam" id="PF01381">
    <property type="entry name" value="HTH_3"/>
    <property type="match status" value="1"/>
</dbReference>
<dbReference type="AlphaFoldDB" id="A0A5P8MA13"/>
<reference evidence="2 3" key="1">
    <citation type="submission" date="2019-10" db="EMBL/GenBank/DDBJ databases">
        <title>The completed genome of Lactobacillus harbinensis M1.</title>
        <authorList>
            <person name="Zheng Y."/>
        </authorList>
    </citation>
    <scope>NUCLEOTIDE SEQUENCE [LARGE SCALE GENOMIC DNA]</scope>
    <source>
        <strain evidence="2 3">M1</strain>
    </source>
</reference>
<accession>A0A5P8MA13</accession>
<evidence type="ECO:0000259" key="1">
    <source>
        <dbReference type="PROSITE" id="PS50943"/>
    </source>
</evidence>
<dbReference type="CDD" id="cd00093">
    <property type="entry name" value="HTH_XRE"/>
    <property type="match status" value="1"/>
</dbReference>
<dbReference type="EMBL" id="CP045143">
    <property type="protein sequence ID" value="QFR25177.1"/>
    <property type="molecule type" value="Genomic_DNA"/>
</dbReference>
<evidence type="ECO:0000313" key="3">
    <source>
        <dbReference type="Proteomes" id="UP000326779"/>
    </source>
</evidence>
<dbReference type="SUPFAM" id="SSF47413">
    <property type="entry name" value="lambda repressor-like DNA-binding domains"/>
    <property type="match status" value="1"/>
</dbReference>
<dbReference type="InterPro" id="IPR001387">
    <property type="entry name" value="Cro/C1-type_HTH"/>
</dbReference>
<dbReference type="KEGG" id="lhb:D1010_05710"/>
<evidence type="ECO:0000313" key="2">
    <source>
        <dbReference type="EMBL" id="QFR25177.1"/>
    </source>
</evidence>
<dbReference type="Proteomes" id="UP000326779">
    <property type="component" value="Chromosome"/>
</dbReference>
<proteinExistence type="predicted"/>
<dbReference type="Gene3D" id="1.10.260.40">
    <property type="entry name" value="lambda repressor-like DNA-binding domains"/>
    <property type="match status" value="1"/>
</dbReference>
<name>A0A5P8MA13_9LACO</name>
<sequence length="63" mass="7192">MGMTQYQMAVYLGIPKTTYSSYEQGYRTPEVDTAKTLGGKLSIDWTYFFEDHVRVSTTKEAAK</sequence>
<feature type="domain" description="HTH cro/C1-type" evidence="1">
    <location>
        <begin position="2"/>
        <end position="48"/>
    </location>
</feature>
<dbReference type="InterPro" id="IPR010982">
    <property type="entry name" value="Lambda_DNA-bd_dom_sf"/>
</dbReference>
<organism evidence="2 3">
    <name type="scientific">Schleiferilactobacillus harbinensis</name>
    <dbReference type="NCBI Taxonomy" id="304207"/>
    <lineage>
        <taxon>Bacteria</taxon>
        <taxon>Bacillati</taxon>
        <taxon>Bacillota</taxon>
        <taxon>Bacilli</taxon>
        <taxon>Lactobacillales</taxon>
        <taxon>Lactobacillaceae</taxon>
        <taxon>Schleiferilactobacillus</taxon>
    </lineage>
</organism>
<gene>
    <name evidence="2" type="ORF">D1010_05710</name>
</gene>
<protein>
    <submittedName>
        <fullName evidence="2">Helix-turn-helix domain-containing protein</fullName>
    </submittedName>
</protein>